<protein>
    <submittedName>
        <fullName evidence="5">GntR family transcriptional regulator</fullName>
    </submittedName>
</protein>
<evidence type="ECO:0000313" key="6">
    <source>
        <dbReference type="Proteomes" id="UP001589890"/>
    </source>
</evidence>
<evidence type="ECO:0000313" key="5">
    <source>
        <dbReference type="EMBL" id="MFC0624747.1"/>
    </source>
</evidence>
<dbReference type="Gene3D" id="3.40.1410.10">
    <property type="entry name" value="Chorismate lyase-like"/>
    <property type="match status" value="1"/>
</dbReference>
<feature type="domain" description="HTH gntR-type" evidence="4">
    <location>
        <begin position="1"/>
        <end position="72"/>
    </location>
</feature>
<evidence type="ECO:0000259" key="4">
    <source>
        <dbReference type="PROSITE" id="PS50949"/>
    </source>
</evidence>
<organism evidence="5 6">
    <name type="scientific">Kribbella deserti</name>
    <dbReference type="NCBI Taxonomy" id="1926257"/>
    <lineage>
        <taxon>Bacteria</taxon>
        <taxon>Bacillati</taxon>
        <taxon>Actinomycetota</taxon>
        <taxon>Actinomycetes</taxon>
        <taxon>Propionibacteriales</taxon>
        <taxon>Kribbellaceae</taxon>
        <taxon>Kribbella</taxon>
    </lineage>
</organism>
<comment type="caution">
    <text evidence="5">The sequence shown here is derived from an EMBL/GenBank/DDBJ whole genome shotgun (WGS) entry which is preliminary data.</text>
</comment>
<accession>A0ABV6QJC7</accession>
<dbReference type="SMART" id="SM00866">
    <property type="entry name" value="UTRA"/>
    <property type="match status" value="1"/>
</dbReference>
<dbReference type="Pfam" id="PF07702">
    <property type="entry name" value="UTRA"/>
    <property type="match status" value="1"/>
</dbReference>
<name>A0ABV6QJC7_9ACTN</name>
<sequence length="264" mass="28951">MPAYVEIAETLAEEITAGTWPPGTLLPTHKDLQARFNVSRITITSAIDELGKQGMVYSGYVGGRRGIIVRSIGRTDHYATDSLRSDRGKSSYDAFSENAKKVGRKPSKRFEMRMAKPPVWIADRLGIPHDQVAVIRISHQILDGEPWARETSYYALDLAQKAGLDTTDDLPQGTIRALADAGFEEIARVDEVTDESAGPADAADLAVPVGAPLLVQTRTAASSTRITRVSQFHRLGRRNRLIWEVGNRTGLDLIRAARESGKDV</sequence>
<keyword evidence="2" id="KW-0238">DNA-binding</keyword>
<dbReference type="SMART" id="SM00345">
    <property type="entry name" value="HTH_GNTR"/>
    <property type="match status" value="1"/>
</dbReference>
<dbReference type="InterPro" id="IPR050679">
    <property type="entry name" value="Bact_HTH_transcr_reg"/>
</dbReference>
<evidence type="ECO:0000256" key="2">
    <source>
        <dbReference type="ARBA" id="ARBA00023125"/>
    </source>
</evidence>
<dbReference type="PANTHER" id="PTHR44846:SF17">
    <property type="entry name" value="GNTR-FAMILY TRANSCRIPTIONAL REGULATOR"/>
    <property type="match status" value="1"/>
</dbReference>
<dbReference type="InterPro" id="IPR036390">
    <property type="entry name" value="WH_DNA-bd_sf"/>
</dbReference>
<gene>
    <name evidence="5" type="ORF">ACFFGN_11790</name>
</gene>
<dbReference type="Proteomes" id="UP001589890">
    <property type="component" value="Unassembled WGS sequence"/>
</dbReference>
<dbReference type="CDD" id="cd07377">
    <property type="entry name" value="WHTH_GntR"/>
    <property type="match status" value="1"/>
</dbReference>
<dbReference type="InterPro" id="IPR028978">
    <property type="entry name" value="Chorismate_lyase_/UTRA_dom_sf"/>
</dbReference>
<dbReference type="EMBL" id="JBHLTC010000014">
    <property type="protein sequence ID" value="MFC0624747.1"/>
    <property type="molecule type" value="Genomic_DNA"/>
</dbReference>
<dbReference type="Gene3D" id="1.10.10.10">
    <property type="entry name" value="Winged helix-like DNA-binding domain superfamily/Winged helix DNA-binding domain"/>
    <property type="match status" value="1"/>
</dbReference>
<dbReference type="SUPFAM" id="SSF46785">
    <property type="entry name" value="Winged helix' DNA-binding domain"/>
    <property type="match status" value="1"/>
</dbReference>
<proteinExistence type="predicted"/>
<reference evidence="5 6" key="1">
    <citation type="submission" date="2024-09" db="EMBL/GenBank/DDBJ databases">
        <authorList>
            <person name="Sun Q."/>
            <person name="Mori K."/>
        </authorList>
    </citation>
    <scope>NUCLEOTIDE SEQUENCE [LARGE SCALE GENOMIC DNA]</scope>
    <source>
        <strain evidence="5 6">CGMCC 1.15906</strain>
    </source>
</reference>
<dbReference type="SUPFAM" id="SSF64288">
    <property type="entry name" value="Chorismate lyase-like"/>
    <property type="match status" value="1"/>
</dbReference>
<dbReference type="Pfam" id="PF00392">
    <property type="entry name" value="GntR"/>
    <property type="match status" value="1"/>
</dbReference>
<keyword evidence="3" id="KW-0804">Transcription</keyword>
<dbReference type="InterPro" id="IPR000524">
    <property type="entry name" value="Tscrpt_reg_HTH_GntR"/>
</dbReference>
<dbReference type="PRINTS" id="PR00035">
    <property type="entry name" value="HTHGNTR"/>
</dbReference>
<dbReference type="InterPro" id="IPR036388">
    <property type="entry name" value="WH-like_DNA-bd_sf"/>
</dbReference>
<dbReference type="PROSITE" id="PS50949">
    <property type="entry name" value="HTH_GNTR"/>
    <property type="match status" value="1"/>
</dbReference>
<dbReference type="RefSeq" id="WP_380046439.1">
    <property type="nucleotide sequence ID" value="NZ_JBHLTC010000014.1"/>
</dbReference>
<dbReference type="PANTHER" id="PTHR44846">
    <property type="entry name" value="MANNOSYL-D-GLYCERATE TRANSPORT/METABOLISM SYSTEM REPRESSOR MNGR-RELATED"/>
    <property type="match status" value="1"/>
</dbReference>
<dbReference type="InterPro" id="IPR011663">
    <property type="entry name" value="UTRA"/>
</dbReference>
<keyword evidence="6" id="KW-1185">Reference proteome</keyword>
<evidence type="ECO:0000256" key="1">
    <source>
        <dbReference type="ARBA" id="ARBA00023015"/>
    </source>
</evidence>
<evidence type="ECO:0000256" key="3">
    <source>
        <dbReference type="ARBA" id="ARBA00023163"/>
    </source>
</evidence>
<keyword evidence="1" id="KW-0805">Transcription regulation</keyword>